<dbReference type="RefSeq" id="WP_147375368.1">
    <property type="nucleotide sequence ID" value="NZ_QUAL01000160.1"/>
</dbReference>
<evidence type="ECO:0000313" key="2">
    <source>
        <dbReference type="Proteomes" id="UP000284057"/>
    </source>
</evidence>
<protein>
    <submittedName>
        <fullName evidence="1">Winged helix DNA-binding domain-containing protein</fullName>
    </submittedName>
</protein>
<feature type="non-terminal residue" evidence="1">
    <location>
        <position position="190"/>
    </location>
</feature>
<dbReference type="InterPro" id="IPR009351">
    <property type="entry name" value="AlkZ-like"/>
</dbReference>
<evidence type="ECO:0000313" key="1">
    <source>
        <dbReference type="EMBL" id="RIQ20739.1"/>
    </source>
</evidence>
<sequence>MDDAELARRRLRATGLGGPLDAATPGEVVGWFGAVQSQDYHPAKWGVAQRLRGAVTDAGLDHAFAEGELLRTHVLRPTWHFVTPADIRWLLALTAPRVHALNAYYYRQAELDDALLRRAADVVTEALAGGEHLTRPEVAAVLERHGIVAAGPRLAYILMFAELEQLICSGALRGKQHTYALLDDRAPAAD</sequence>
<dbReference type="Proteomes" id="UP000284057">
    <property type="component" value="Unassembled WGS sequence"/>
</dbReference>
<dbReference type="PANTHER" id="PTHR38479:SF2">
    <property type="entry name" value="WINGED HELIX DNA-BINDING DOMAIN-CONTAINING PROTEIN"/>
    <property type="match status" value="1"/>
</dbReference>
<keyword evidence="1" id="KW-0238">DNA-binding</keyword>
<dbReference type="Pfam" id="PF06224">
    <property type="entry name" value="AlkZ-like"/>
    <property type="match status" value="1"/>
</dbReference>
<comment type="caution">
    <text evidence="1">The sequence shown here is derived from an EMBL/GenBank/DDBJ whole genome shotgun (WGS) entry which is preliminary data.</text>
</comment>
<dbReference type="GO" id="GO:0003677">
    <property type="term" value="F:DNA binding"/>
    <property type="evidence" value="ECO:0007669"/>
    <property type="project" value="UniProtKB-KW"/>
</dbReference>
<accession>A0A418KNP3</accession>
<reference evidence="1 2" key="1">
    <citation type="submission" date="2018-09" db="EMBL/GenBank/DDBJ databases">
        <title>Isolation, diversity and antifungal activity of actinobacteria from wheat.</title>
        <authorList>
            <person name="Han C."/>
        </authorList>
    </citation>
    <scope>NUCLEOTIDE SEQUENCE [LARGE SCALE GENOMIC DNA]</scope>
    <source>
        <strain evidence="1 2">NEAU-YY265</strain>
    </source>
</reference>
<dbReference type="AlphaFoldDB" id="A0A418KNP3"/>
<gene>
    <name evidence="1" type="ORF">DY240_16975</name>
</gene>
<proteinExistence type="predicted"/>
<dbReference type="PANTHER" id="PTHR38479">
    <property type="entry name" value="LMO0824 PROTEIN"/>
    <property type="match status" value="1"/>
</dbReference>
<name>A0A418KNP3_9ACTN</name>
<organism evidence="1 2">
    <name type="scientific">Jiangella rhizosphaerae</name>
    <dbReference type="NCBI Taxonomy" id="2293569"/>
    <lineage>
        <taxon>Bacteria</taxon>
        <taxon>Bacillati</taxon>
        <taxon>Actinomycetota</taxon>
        <taxon>Actinomycetes</taxon>
        <taxon>Jiangellales</taxon>
        <taxon>Jiangellaceae</taxon>
        <taxon>Jiangella</taxon>
    </lineage>
</organism>
<dbReference type="EMBL" id="QUAL01000160">
    <property type="protein sequence ID" value="RIQ20739.1"/>
    <property type="molecule type" value="Genomic_DNA"/>
</dbReference>
<keyword evidence="2" id="KW-1185">Reference proteome</keyword>